<evidence type="ECO:0000313" key="1">
    <source>
        <dbReference type="EMBL" id="JAH86780.1"/>
    </source>
</evidence>
<reference evidence="1" key="2">
    <citation type="journal article" date="2015" name="Fish Shellfish Immunol.">
        <title>Early steps in the European eel (Anguilla anguilla)-Vibrio vulnificus interaction in the gills: Role of the RtxA13 toxin.</title>
        <authorList>
            <person name="Callol A."/>
            <person name="Pajuelo D."/>
            <person name="Ebbesson L."/>
            <person name="Teles M."/>
            <person name="MacKenzie S."/>
            <person name="Amaro C."/>
        </authorList>
    </citation>
    <scope>NUCLEOTIDE SEQUENCE</scope>
</reference>
<organism evidence="1">
    <name type="scientific">Anguilla anguilla</name>
    <name type="common">European freshwater eel</name>
    <name type="synonym">Muraena anguilla</name>
    <dbReference type="NCBI Taxonomy" id="7936"/>
    <lineage>
        <taxon>Eukaryota</taxon>
        <taxon>Metazoa</taxon>
        <taxon>Chordata</taxon>
        <taxon>Craniata</taxon>
        <taxon>Vertebrata</taxon>
        <taxon>Euteleostomi</taxon>
        <taxon>Actinopterygii</taxon>
        <taxon>Neopterygii</taxon>
        <taxon>Teleostei</taxon>
        <taxon>Anguilliformes</taxon>
        <taxon>Anguillidae</taxon>
        <taxon>Anguilla</taxon>
    </lineage>
</organism>
<dbReference type="EMBL" id="GBXM01021797">
    <property type="protein sequence ID" value="JAH86780.1"/>
    <property type="molecule type" value="Transcribed_RNA"/>
</dbReference>
<reference evidence="1" key="1">
    <citation type="submission" date="2014-11" db="EMBL/GenBank/DDBJ databases">
        <authorList>
            <person name="Amaro Gonzalez C."/>
        </authorList>
    </citation>
    <scope>NUCLEOTIDE SEQUENCE</scope>
</reference>
<dbReference type="AlphaFoldDB" id="A0A0E9WB60"/>
<sequence>MLTAFRCLSTCTLCNDNKVESNLI</sequence>
<accession>A0A0E9WB60</accession>
<proteinExistence type="predicted"/>
<protein>
    <submittedName>
        <fullName evidence="1">Uncharacterized protein</fullName>
    </submittedName>
</protein>
<name>A0A0E9WB60_ANGAN</name>